<reference evidence="2 3" key="1">
    <citation type="journal article" date="2018" name="Int. J. Syst. Evol. Microbiol.">
        <title>Methylomusa anaerophila gen. nov., sp. nov., an anaerobic methanol-utilizing bacterium isolated from a microbial fuel cell.</title>
        <authorList>
            <person name="Amano N."/>
            <person name="Yamamuro A."/>
            <person name="Miyahara M."/>
            <person name="Kouzuma A."/>
            <person name="Abe T."/>
            <person name="Watanabe K."/>
        </authorList>
    </citation>
    <scope>NUCLEOTIDE SEQUENCE [LARGE SCALE GENOMIC DNA]</scope>
    <source>
        <strain evidence="2 3">MMFC1</strain>
    </source>
</reference>
<feature type="coiled-coil region" evidence="1">
    <location>
        <begin position="113"/>
        <end position="140"/>
    </location>
</feature>
<keyword evidence="3" id="KW-1185">Reference proteome</keyword>
<proteinExistence type="predicted"/>
<keyword evidence="1" id="KW-0175">Coiled coil</keyword>
<evidence type="ECO:0000256" key="1">
    <source>
        <dbReference type="SAM" id="Coils"/>
    </source>
</evidence>
<dbReference type="Gene3D" id="2.40.160.90">
    <property type="match status" value="1"/>
</dbReference>
<protein>
    <submittedName>
        <fullName evidence="2">Uncharacterized protein</fullName>
    </submittedName>
</protein>
<accession>A0A348AJ67</accession>
<dbReference type="KEGG" id="mana:MAMMFC1_01784"/>
<dbReference type="EMBL" id="AP018449">
    <property type="protein sequence ID" value="BBB91115.1"/>
    <property type="molecule type" value="Genomic_DNA"/>
</dbReference>
<feature type="coiled-coil region" evidence="1">
    <location>
        <begin position="200"/>
        <end position="227"/>
    </location>
</feature>
<dbReference type="AlphaFoldDB" id="A0A348AJ67"/>
<name>A0A348AJ67_9FIRM</name>
<evidence type="ECO:0000313" key="3">
    <source>
        <dbReference type="Proteomes" id="UP000276437"/>
    </source>
</evidence>
<evidence type="ECO:0000313" key="2">
    <source>
        <dbReference type="EMBL" id="BBB91115.1"/>
    </source>
</evidence>
<dbReference type="InterPro" id="IPR011250">
    <property type="entry name" value="OMP/PagP_B-barrel"/>
</dbReference>
<sequence>MAMSLSNLHHFILGKITILVVLSLLTVCLLNPLEAAAGNGSAVEGGRIAADLPVSGTARQKSEAAVNVLTQSISLFRTEGKNVLDDITRQMEQDETVGGQSAENLRQAVAESANSYNAALTKLENRLNKIKSMQAGMTDEGKTMVNLLAEINGSANDLEQGLNGMLDKVGEAYQRAYSLSAAAGATQRAEFSKKVVLDKFADAFRQLRELKQSITELLLEIVEQERQIYRQKNIQGIPPKVKEVLELWSQADESPGLGFDNDKFSLSLLNTPVAITSSWKPLQMPAQEQLGNYSYTGWGGWTNPALANNNTVNNNAVQNQAAVLKNIVTITPANEIPAQGTATYSGTIAGSFHDGGVTGNLTGSVSLTAFFANRMLSGNYSLNTSSGSVWTNGSLRGSWTVGGTAVNGTIRSANGMNGTVAGAFHGNDAAQFNGNWSMNGAGKTADGAFGASKQ</sequence>
<organism evidence="2 3">
    <name type="scientific">Methylomusa anaerophila</name>
    <dbReference type="NCBI Taxonomy" id="1930071"/>
    <lineage>
        <taxon>Bacteria</taxon>
        <taxon>Bacillati</taxon>
        <taxon>Bacillota</taxon>
        <taxon>Negativicutes</taxon>
        <taxon>Selenomonadales</taxon>
        <taxon>Sporomusaceae</taxon>
        <taxon>Methylomusa</taxon>
    </lineage>
</organism>
<gene>
    <name evidence="2" type="ORF">MAMMFC1_01784</name>
</gene>
<dbReference type="Proteomes" id="UP000276437">
    <property type="component" value="Chromosome"/>
</dbReference>
<dbReference type="SUPFAM" id="SSF56925">
    <property type="entry name" value="OMPA-like"/>
    <property type="match status" value="1"/>
</dbReference>